<keyword evidence="1" id="KW-1133">Transmembrane helix</keyword>
<evidence type="ECO:0000313" key="2">
    <source>
        <dbReference type="EMBL" id="OKL43213.1"/>
    </source>
</evidence>
<dbReference type="InterPro" id="IPR014456">
    <property type="entry name" value="UCP010244_IM"/>
</dbReference>
<gene>
    <name evidence="2" type="ORF">A3843_16030</name>
</gene>
<keyword evidence="1" id="KW-0472">Membrane</keyword>
<accession>A0A1U7JEP3</accession>
<dbReference type="OrthoDB" id="1346484at2"/>
<protein>
    <recommendedName>
        <fullName evidence="4">DUF1254 domain-containing protein</fullName>
    </recommendedName>
</protein>
<organism evidence="2 3">
    <name type="scientific">Pseudovibrio exalbescens</name>
    <dbReference type="NCBI Taxonomy" id="197461"/>
    <lineage>
        <taxon>Bacteria</taxon>
        <taxon>Pseudomonadati</taxon>
        <taxon>Pseudomonadota</taxon>
        <taxon>Alphaproteobacteria</taxon>
        <taxon>Hyphomicrobiales</taxon>
        <taxon>Stappiaceae</taxon>
        <taxon>Pseudovibrio</taxon>
    </lineage>
</organism>
<keyword evidence="1" id="KW-0812">Transmembrane</keyword>
<dbReference type="RefSeq" id="WP_036490099.1">
    <property type="nucleotide sequence ID" value="NZ_LVVZ01000022.1"/>
</dbReference>
<dbReference type="AlphaFoldDB" id="A0A1U7JEP3"/>
<proteinExistence type="predicted"/>
<keyword evidence="3" id="KW-1185">Reference proteome</keyword>
<feature type="transmembrane region" description="Helical" evidence="1">
    <location>
        <begin position="16"/>
        <end position="38"/>
    </location>
</feature>
<evidence type="ECO:0000313" key="3">
    <source>
        <dbReference type="Proteomes" id="UP000185783"/>
    </source>
</evidence>
<comment type="caution">
    <text evidence="2">The sequence shown here is derived from an EMBL/GenBank/DDBJ whole genome shotgun (WGS) entry which is preliminary data.</text>
</comment>
<dbReference type="EMBL" id="LVVZ01000022">
    <property type="protein sequence ID" value="OKL43213.1"/>
    <property type="molecule type" value="Genomic_DNA"/>
</dbReference>
<dbReference type="PIRSF" id="PIRSF010244">
    <property type="entry name" value="UCP010244_imp"/>
    <property type="match status" value="1"/>
</dbReference>
<dbReference type="Proteomes" id="UP000185783">
    <property type="component" value="Unassembled WGS sequence"/>
</dbReference>
<dbReference type="STRING" id="197461.A3843_16030"/>
<sequence length="196" mass="22091">MTYTHRVLKELKSPRWYLWGLAGLLVGGIIHIIIVLSVPAQVPFNLFDKVGQFGPDREFHILPPVLPRTEPLADLDPTMRHAICRYHLDQGPVLMRTGIASPFWSIALFNREGQTIYSLNDRTADRGEISMLVITREQLAILRENPPAELEEMIIIETEELEGFALVRAFVPGAAYEPRVMEGLAQAECTSRISSI</sequence>
<evidence type="ECO:0000256" key="1">
    <source>
        <dbReference type="SAM" id="Phobius"/>
    </source>
</evidence>
<name>A0A1U7JEP3_9HYPH</name>
<reference evidence="2 3" key="1">
    <citation type="submission" date="2016-03" db="EMBL/GenBank/DDBJ databases">
        <title>Genome sequence of Nesiotobacter sp. nov., a moderately halophilic alphaproteobacterium isolated from the Yellow Sea, China.</title>
        <authorList>
            <person name="Zhang G."/>
            <person name="Zhang R."/>
        </authorList>
    </citation>
    <scope>NUCLEOTIDE SEQUENCE [LARGE SCALE GENOMIC DNA]</scope>
    <source>
        <strain evidence="2 3">WB1-6</strain>
    </source>
</reference>
<evidence type="ECO:0008006" key="4">
    <source>
        <dbReference type="Google" id="ProtNLM"/>
    </source>
</evidence>